<evidence type="ECO:0000256" key="2">
    <source>
        <dbReference type="SAM" id="MobiDB-lite"/>
    </source>
</evidence>
<evidence type="ECO:0000313" key="4">
    <source>
        <dbReference type="EMBL" id="WFD24250.1"/>
    </source>
</evidence>
<gene>
    <name evidence="4" type="primary">SEC9</name>
    <name evidence="4" type="ORF">MEQU1_002947</name>
</gene>
<dbReference type="EMBL" id="CP119905">
    <property type="protein sequence ID" value="WFD24250.1"/>
    <property type="molecule type" value="Genomic_DNA"/>
</dbReference>
<dbReference type="Proteomes" id="UP001214415">
    <property type="component" value="Chromosome 6"/>
</dbReference>
<organism evidence="4 5">
    <name type="scientific">Malassezia equina</name>
    <dbReference type="NCBI Taxonomy" id="1381935"/>
    <lineage>
        <taxon>Eukaryota</taxon>
        <taxon>Fungi</taxon>
        <taxon>Dikarya</taxon>
        <taxon>Basidiomycota</taxon>
        <taxon>Ustilaginomycotina</taxon>
        <taxon>Malasseziomycetes</taxon>
        <taxon>Malasseziales</taxon>
        <taxon>Malasseziaceae</taxon>
        <taxon>Malassezia</taxon>
    </lineage>
</organism>
<proteinExistence type="inferred from homology"/>
<dbReference type="GO" id="GO:0019905">
    <property type="term" value="F:syntaxin binding"/>
    <property type="evidence" value="ECO:0007669"/>
    <property type="project" value="TreeGrafter"/>
</dbReference>
<protein>
    <submittedName>
        <fullName evidence="4">Protein transport protein S9 plasma membrane t-SNARE</fullName>
    </submittedName>
</protein>
<dbReference type="GO" id="GO:0006906">
    <property type="term" value="P:vesicle fusion"/>
    <property type="evidence" value="ECO:0007669"/>
    <property type="project" value="TreeGrafter"/>
</dbReference>
<dbReference type="Gene3D" id="1.20.5.110">
    <property type="match status" value="2"/>
</dbReference>
<feature type="compositionally biased region" description="Low complexity" evidence="2">
    <location>
        <begin position="79"/>
        <end position="88"/>
    </location>
</feature>
<dbReference type="GO" id="GO:0031201">
    <property type="term" value="C:SNARE complex"/>
    <property type="evidence" value="ECO:0007669"/>
    <property type="project" value="TreeGrafter"/>
</dbReference>
<dbReference type="AlphaFoldDB" id="A0AAF0J4P9"/>
<dbReference type="GO" id="GO:0005886">
    <property type="term" value="C:plasma membrane"/>
    <property type="evidence" value="ECO:0007669"/>
    <property type="project" value="TreeGrafter"/>
</dbReference>
<feature type="compositionally biased region" description="Polar residues" evidence="2">
    <location>
        <begin position="97"/>
        <end position="115"/>
    </location>
</feature>
<dbReference type="SUPFAM" id="SSF58038">
    <property type="entry name" value="SNARE fusion complex"/>
    <property type="match status" value="2"/>
</dbReference>
<dbReference type="PANTHER" id="PTHR19305">
    <property type="entry name" value="SYNAPTOSOMAL ASSOCIATED PROTEIN"/>
    <property type="match status" value="1"/>
</dbReference>
<reference evidence="4" key="1">
    <citation type="submission" date="2023-03" db="EMBL/GenBank/DDBJ databases">
        <title>Mating type loci evolution in Malassezia.</title>
        <authorList>
            <person name="Coelho M.A."/>
        </authorList>
    </citation>
    <scope>NUCLEOTIDE SEQUENCE</scope>
    <source>
        <strain evidence="4">CBS 12830</strain>
    </source>
</reference>
<sequence length="354" mass="39416">MKPLFQRQSGVPSGSRDLNPYVAARNARDPYGDVSAACSRDPYDTGSVSQNKGARIPPSPPPSWGGAQPSDAELLAEYGSGSAPSSGSGMTGGQPSYGANQATSYRDPYSDSQVGQAYDPEEEEIQAIKFQIRDTKQQSLSSTRNALRLARETEETATNTMMKLGEQSDKIGDTERSLDLAKAHTSRVEDNARTIAQLNQSIFRPKWKRNQRAKRDAEEARALQRHIDERTERELTRAEMLSSQKRVEESVSNMGMFSRIRKKGGVFGTNETFDPKEQRARYQFEATESDDELEDELDTNLDEISALSARMNLLSRAMGQEVDEQNKRLGRVSDKTSSLDTRIYAGTKRLENLK</sequence>
<dbReference type="PROSITE" id="PS50192">
    <property type="entry name" value="T_SNARE"/>
    <property type="match status" value="1"/>
</dbReference>
<accession>A0AAF0J4P9</accession>
<comment type="similarity">
    <text evidence="1">Belongs to the SNAP-25 family.</text>
</comment>
<dbReference type="CDD" id="cd15857">
    <property type="entry name" value="SNARE_SEC9C"/>
    <property type="match status" value="1"/>
</dbReference>
<feature type="domain" description="T-SNARE coiled-coil homology" evidence="3">
    <location>
        <begin position="291"/>
        <end position="353"/>
    </location>
</feature>
<dbReference type="GO" id="GO:0005484">
    <property type="term" value="F:SNAP receptor activity"/>
    <property type="evidence" value="ECO:0007669"/>
    <property type="project" value="TreeGrafter"/>
</dbReference>
<feature type="compositionally biased region" description="Polar residues" evidence="2">
    <location>
        <begin position="1"/>
        <end position="12"/>
    </location>
</feature>
<dbReference type="InterPro" id="IPR000727">
    <property type="entry name" value="T_SNARE_dom"/>
</dbReference>
<dbReference type="CDD" id="cd15886">
    <property type="entry name" value="SNARE_SEC9N"/>
    <property type="match status" value="1"/>
</dbReference>
<name>A0AAF0J4P9_9BASI</name>
<evidence type="ECO:0000313" key="5">
    <source>
        <dbReference type="Proteomes" id="UP001214415"/>
    </source>
</evidence>
<feature type="region of interest" description="Disordered" evidence="2">
    <location>
        <begin position="1"/>
        <end position="121"/>
    </location>
</feature>
<dbReference type="GO" id="GO:0006887">
    <property type="term" value="P:exocytosis"/>
    <property type="evidence" value="ECO:0007669"/>
    <property type="project" value="TreeGrafter"/>
</dbReference>
<evidence type="ECO:0000256" key="1">
    <source>
        <dbReference type="ARBA" id="ARBA00009480"/>
    </source>
</evidence>
<keyword evidence="5" id="KW-1185">Reference proteome</keyword>
<dbReference type="SMART" id="SM00397">
    <property type="entry name" value="t_SNARE"/>
    <property type="match status" value="2"/>
</dbReference>
<evidence type="ECO:0000259" key="3">
    <source>
        <dbReference type="PROSITE" id="PS50192"/>
    </source>
</evidence>
<dbReference type="PANTHER" id="PTHR19305:SF9">
    <property type="entry name" value="SYNAPTOSOMAL-ASSOCIATED PROTEIN 29"/>
    <property type="match status" value="1"/>
</dbReference>